<feature type="domain" description="Aldehyde dehydrogenase" evidence="6">
    <location>
        <begin position="20"/>
        <end position="478"/>
    </location>
</feature>
<dbReference type="Pfam" id="PF00171">
    <property type="entry name" value="Aldedh"/>
    <property type="match status" value="1"/>
</dbReference>
<keyword evidence="3 5" id="KW-0560">Oxidoreductase</keyword>
<keyword evidence="8" id="KW-1185">Reference proteome</keyword>
<dbReference type="FunFam" id="3.40.309.10:FF:000012">
    <property type="entry name" value="Betaine aldehyde dehydrogenase"/>
    <property type="match status" value="1"/>
</dbReference>
<dbReference type="EMBL" id="QKNX01000002">
    <property type="protein sequence ID" value="TKR26246.1"/>
    <property type="molecule type" value="Genomic_DNA"/>
</dbReference>
<dbReference type="PANTHER" id="PTHR11699">
    <property type="entry name" value="ALDEHYDE DEHYDROGENASE-RELATED"/>
    <property type="match status" value="1"/>
</dbReference>
<dbReference type="InterPro" id="IPR015590">
    <property type="entry name" value="Aldehyde_DH_dom"/>
</dbReference>
<dbReference type="InterPro" id="IPR016163">
    <property type="entry name" value="Ald_DH_C"/>
</dbReference>
<evidence type="ECO:0000256" key="3">
    <source>
        <dbReference type="ARBA" id="ARBA00023002"/>
    </source>
</evidence>
<evidence type="ECO:0000256" key="2">
    <source>
        <dbReference type="ARBA" id="ARBA00011881"/>
    </source>
</evidence>
<accession>A0A4U5JD98</accession>
<evidence type="ECO:0000313" key="8">
    <source>
        <dbReference type="Proteomes" id="UP000308037"/>
    </source>
</evidence>
<proteinExistence type="inferred from homology"/>
<protein>
    <submittedName>
        <fullName evidence="7">Aldehyde dehydrogenase</fullName>
    </submittedName>
</protein>
<dbReference type="InterPro" id="IPR016162">
    <property type="entry name" value="Ald_DH_N"/>
</dbReference>
<dbReference type="GO" id="GO:0016620">
    <property type="term" value="F:oxidoreductase activity, acting on the aldehyde or oxo group of donors, NAD or NADP as acceptor"/>
    <property type="evidence" value="ECO:0007669"/>
    <property type="project" value="InterPro"/>
</dbReference>
<feature type="active site" evidence="4">
    <location>
        <position position="255"/>
    </location>
</feature>
<comment type="similarity">
    <text evidence="1 5">Belongs to the aldehyde dehydrogenase family.</text>
</comment>
<dbReference type="Gene3D" id="3.40.309.10">
    <property type="entry name" value="Aldehyde Dehydrogenase, Chain A, domain 2"/>
    <property type="match status" value="1"/>
</dbReference>
<comment type="caution">
    <text evidence="7">The sequence shown here is derived from an EMBL/GenBank/DDBJ whole genome shotgun (WGS) entry which is preliminary data.</text>
</comment>
<dbReference type="FunFam" id="3.40.605.10:FF:000007">
    <property type="entry name" value="NAD/NADP-dependent betaine aldehyde dehydrogenase"/>
    <property type="match status" value="1"/>
</dbReference>
<dbReference type="InterPro" id="IPR029510">
    <property type="entry name" value="Ald_DH_CS_GLU"/>
</dbReference>
<organism evidence="7 8">
    <name type="scientific">Natronomonas salsuginis</name>
    <dbReference type="NCBI Taxonomy" id="2217661"/>
    <lineage>
        <taxon>Archaea</taxon>
        <taxon>Methanobacteriati</taxon>
        <taxon>Methanobacteriota</taxon>
        <taxon>Stenosarchaea group</taxon>
        <taxon>Halobacteria</taxon>
        <taxon>Halobacteriales</taxon>
        <taxon>Natronomonadaceae</taxon>
        <taxon>Natronomonas</taxon>
    </lineage>
</organism>
<sequence>MSRSPVEIPEEYGLFIDGEWVDASSGETFETIDPASEEVVATVAAANADDVDAAVSNAADALDEWRSVPGRERGRILMDVADAIREDADRLAWIETVDNGKPLSQAKTDVLRCGEYVAYYAGMADKIEGESIPMSEGYVDYTVHEPLGVTGHIIPWNFPVGILGRGLAPALAAGNTVVAKPAEQTPLSALEIGALAVEAGLPAGVFNVVPGFGPDAGEPLVRHDDVAQVTFTGSVPTGRLVGKAAIEGLKPVHLELGGKNPNVVYPDADLDRAVESTVKSIFSRNAGQVCSSGSRLLLHEDVHDEFLDRLLTAVDDLSIAPGVEDPDVAAITSKEQFDSIMEYIEIGREEAGEPLIGGEAVDRTGYFIEPTIFDGVEMDMRIAREEIFGPVLSVLTFSDEREAIEIANDVDYGLVSGIFTSDIGRAHRFAREVDAGGVYINEWFSSGIEAPFGGYKDSGLGRAKGLAALEEYTQTKNVCARID</sequence>
<evidence type="ECO:0000256" key="5">
    <source>
        <dbReference type="RuleBase" id="RU003345"/>
    </source>
</evidence>
<dbReference type="AlphaFoldDB" id="A0A4U5JD98"/>
<gene>
    <name evidence="7" type="ORF">DM868_07050</name>
</gene>
<dbReference type="Proteomes" id="UP000308037">
    <property type="component" value="Unassembled WGS sequence"/>
</dbReference>
<dbReference type="OrthoDB" id="6342at2157"/>
<reference evidence="7 8" key="1">
    <citation type="submission" date="2019-04" db="EMBL/GenBank/DDBJ databases">
        <title>Natronomonas sp. F20-122 a newhaloarchaeon isolated from a saline saltern of Isla Bacuta, Huelva, Spain.</title>
        <authorList>
            <person name="Duran-Viseras A."/>
            <person name="Sanchez-Porro C."/>
            <person name="Ventosa A."/>
        </authorList>
    </citation>
    <scope>NUCLEOTIDE SEQUENCE [LARGE SCALE GENOMIC DNA]</scope>
    <source>
        <strain evidence="7 8">F20-122</strain>
    </source>
</reference>
<dbReference type="RefSeq" id="WP_137276162.1">
    <property type="nucleotide sequence ID" value="NZ_QKNX01000002.1"/>
</dbReference>
<dbReference type="PROSITE" id="PS00687">
    <property type="entry name" value="ALDEHYDE_DEHYDR_GLU"/>
    <property type="match status" value="1"/>
</dbReference>
<comment type="subunit">
    <text evidence="2">Homotetramer.</text>
</comment>
<dbReference type="SUPFAM" id="SSF53720">
    <property type="entry name" value="ALDH-like"/>
    <property type="match status" value="1"/>
</dbReference>
<name>A0A4U5JD98_9EURY</name>
<evidence type="ECO:0000313" key="7">
    <source>
        <dbReference type="EMBL" id="TKR26246.1"/>
    </source>
</evidence>
<evidence type="ECO:0000259" key="6">
    <source>
        <dbReference type="Pfam" id="PF00171"/>
    </source>
</evidence>
<dbReference type="Gene3D" id="3.40.605.10">
    <property type="entry name" value="Aldehyde Dehydrogenase, Chain A, domain 1"/>
    <property type="match status" value="1"/>
</dbReference>
<evidence type="ECO:0000256" key="4">
    <source>
        <dbReference type="PROSITE-ProRule" id="PRU10007"/>
    </source>
</evidence>
<dbReference type="InterPro" id="IPR016161">
    <property type="entry name" value="Ald_DH/histidinol_DH"/>
</dbReference>
<evidence type="ECO:0000256" key="1">
    <source>
        <dbReference type="ARBA" id="ARBA00009986"/>
    </source>
</evidence>